<evidence type="ECO:0000313" key="2">
    <source>
        <dbReference type="Proteomes" id="UP000746535"/>
    </source>
</evidence>
<reference evidence="1 2" key="1">
    <citation type="submission" date="2020-03" db="EMBL/GenBank/DDBJ databases">
        <authorList>
            <person name="Wang L."/>
            <person name="He N."/>
            <person name="Li Y."/>
            <person name="Fang Y."/>
            <person name="Zhang F."/>
        </authorList>
    </citation>
    <scope>NUCLEOTIDE SEQUENCE [LARGE SCALE GENOMIC DNA]</scope>
    <source>
        <strain evidence="2">hsmgli-8</strain>
    </source>
</reference>
<organism evidence="1 2">
    <name type="scientific">Pseudomonas quercus</name>
    <dbReference type="NCBI Taxonomy" id="2722792"/>
    <lineage>
        <taxon>Bacteria</taxon>
        <taxon>Pseudomonadati</taxon>
        <taxon>Pseudomonadota</taxon>
        <taxon>Gammaproteobacteria</taxon>
        <taxon>Pseudomonadales</taxon>
        <taxon>Pseudomonadaceae</taxon>
        <taxon>Pseudomonas</taxon>
    </lineage>
</organism>
<comment type="caution">
    <text evidence="1">The sequence shown here is derived from an EMBL/GenBank/DDBJ whole genome shotgun (WGS) entry which is preliminary data.</text>
</comment>
<evidence type="ECO:0000313" key="1">
    <source>
        <dbReference type="EMBL" id="NJP01237.1"/>
    </source>
</evidence>
<keyword evidence="2" id="KW-1185">Reference proteome</keyword>
<protein>
    <submittedName>
        <fullName evidence="1">Uncharacterized protein</fullName>
    </submittedName>
</protein>
<gene>
    <name evidence="1" type="ORF">HBH25_10205</name>
</gene>
<proteinExistence type="predicted"/>
<accession>A0ABX0YG71</accession>
<dbReference type="Proteomes" id="UP000746535">
    <property type="component" value="Unassembled WGS sequence"/>
</dbReference>
<name>A0ABX0YG71_9PSED</name>
<sequence length="119" mass="13258">MGVDQKFIEAIYEELLEKNFNQYSDSLSKPVNSDKDPYGKARAALAKLSDKDKYEVINFLKLVIADTGSVIFGTIDGVHFPDNIDGDFSLTYNGDSIQGDLMDIFIEKAQEQGVYGDFS</sequence>
<dbReference type="RefSeq" id="WP_168083800.1">
    <property type="nucleotide sequence ID" value="NZ_JAAVJI010000004.1"/>
</dbReference>
<dbReference type="EMBL" id="JAAVJI010000004">
    <property type="protein sequence ID" value="NJP01237.1"/>
    <property type="molecule type" value="Genomic_DNA"/>
</dbReference>